<name>A0A7W9GH18_9ACTN</name>
<sequence>MPPDKPLRADARRNRARVLQAAEAAFSAEGMAVPLDEIARRAGVGAGTVYRHFPSKEALFEAVIHDRIRQFADEARALSAAERPGEEFLAFLGRVIDQAMLNKALCDALEAAGSPVTPADGVQRDVWEAFGALLGAAQRAGAVRADVDVSDLRALLAGALAMERHARDSARPAGRLTALLLDALLPRA</sequence>
<dbReference type="Pfam" id="PF00440">
    <property type="entry name" value="TetR_N"/>
    <property type="match status" value="1"/>
</dbReference>
<protein>
    <submittedName>
        <fullName evidence="6">AcrR family transcriptional regulator</fullName>
    </submittedName>
</protein>
<dbReference type="InterPro" id="IPR050109">
    <property type="entry name" value="HTH-type_TetR-like_transc_reg"/>
</dbReference>
<reference evidence="6 7" key="1">
    <citation type="submission" date="2020-08" db="EMBL/GenBank/DDBJ databases">
        <title>Sequencing the genomes of 1000 actinobacteria strains.</title>
        <authorList>
            <person name="Klenk H.-P."/>
        </authorList>
    </citation>
    <scope>NUCLEOTIDE SEQUENCE [LARGE SCALE GENOMIC DNA]</scope>
    <source>
        <strain evidence="6 7">DSM 45507</strain>
    </source>
</reference>
<dbReference type="SUPFAM" id="SSF46689">
    <property type="entry name" value="Homeodomain-like"/>
    <property type="match status" value="1"/>
</dbReference>
<dbReference type="InterPro" id="IPR009057">
    <property type="entry name" value="Homeodomain-like_sf"/>
</dbReference>
<keyword evidence="1" id="KW-0805">Transcription regulation</keyword>
<dbReference type="GO" id="GO:0003700">
    <property type="term" value="F:DNA-binding transcription factor activity"/>
    <property type="evidence" value="ECO:0007669"/>
    <property type="project" value="TreeGrafter"/>
</dbReference>
<evidence type="ECO:0000256" key="4">
    <source>
        <dbReference type="PROSITE-ProRule" id="PRU00335"/>
    </source>
</evidence>
<gene>
    <name evidence="6" type="ORF">HD596_010327</name>
</gene>
<dbReference type="SUPFAM" id="SSF48498">
    <property type="entry name" value="Tetracyclin repressor-like, C-terminal domain"/>
    <property type="match status" value="1"/>
</dbReference>
<evidence type="ECO:0000259" key="5">
    <source>
        <dbReference type="PROSITE" id="PS50977"/>
    </source>
</evidence>
<feature type="domain" description="HTH tetR-type" evidence="5">
    <location>
        <begin position="12"/>
        <end position="71"/>
    </location>
</feature>
<dbReference type="InterPro" id="IPR036271">
    <property type="entry name" value="Tet_transcr_reg_TetR-rel_C_sf"/>
</dbReference>
<keyword evidence="3" id="KW-0804">Transcription</keyword>
<keyword evidence="2 4" id="KW-0238">DNA-binding</keyword>
<dbReference type="EMBL" id="JACHMB010000001">
    <property type="protein sequence ID" value="MBB5783571.1"/>
    <property type="molecule type" value="Genomic_DNA"/>
</dbReference>
<dbReference type="PRINTS" id="PR00455">
    <property type="entry name" value="HTHTETR"/>
</dbReference>
<keyword evidence="7" id="KW-1185">Reference proteome</keyword>
<proteinExistence type="predicted"/>
<evidence type="ECO:0000313" key="6">
    <source>
        <dbReference type="EMBL" id="MBB5783571.1"/>
    </source>
</evidence>
<comment type="caution">
    <text evidence="6">The sequence shown here is derived from an EMBL/GenBank/DDBJ whole genome shotgun (WGS) entry which is preliminary data.</text>
</comment>
<dbReference type="Pfam" id="PF21597">
    <property type="entry name" value="TetR_C_43"/>
    <property type="match status" value="1"/>
</dbReference>
<dbReference type="GO" id="GO:0000976">
    <property type="term" value="F:transcription cis-regulatory region binding"/>
    <property type="evidence" value="ECO:0007669"/>
    <property type="project" value="TreeGrafter"/>
</dbReference>
<accession>A0A7W9GH18</accession>
<evidence type="ECO:0000256" key="2">
    <source>
        <dbReference type="ARBA" id="ARBA00023125"/>
    </source>
</evidence>
<dbReference type="PROSITE" id="PS50977">
    <property type="entry name" value="HTH_TETR_2"/>
    <property type="match status" value="1"/>
</dbReference>
<dbReference type="AlphaFoldDB" id="A0A7W9GH18"/>
<dbReference type="InterPro" id="IPR049445">
    <property type="entry name" value="TetR_SbtR-like_C"/>
</dbReference>
<dbReference type="PANTHER" id="PTHR30055:SF234">
    <property type="entry name" value="HTH-TYPE TRANSCRIPTIONAL REGULATOR BETI"/>
    <property type="match status" value="1"/>
</dbReference>
<dbReference type="PANTHER" id="PTHR30055">
    <property type="entry name" value="HTH-TYPE TRANSCRIPTIONAL REGULATOR RUTR"/>
    <property type="match status" value="1"/>
</dbReference>
<organism evidence="6 7">
    <name type="scientific">Nonomuraea jabiensis</name>
    <dbReference type="NCBI Taxonomy" id="882448"/>
    <lineage>
        <taxon>Bacteria</taxon>
        <taxon>Bacillati</taxon>
        <taxon>Actinomycetota</taxon>
        <taxon>Actinomycetes</taxon>
        <taxon>Streptosporangiales</taxon>
        <taxon>Streptosporangiaceae</taxon>
        <taxon>Nonomuraea</taxon>
    </lineage>
</organism>
<feature type="DNA-binding region" description="H-T-H motif" evidence="4">
    <location>
        <begin position="34"/>
        <end position="53"/>
    </location>
</feature>
<evidence type="ECO:0000256" key="3">
    <source>
        <dbReference type="ARBA" id="ARBA00023163"/>
    </source>
</evidence>
<dbReference type="Proteomes" id="UP000579153">
    <property type="component" value="Unassembled WGS sequence"/>
</dbReference>
<evidence type="ECO:0000313" key="7">
    <source>
        <dbReference type="Proteomes" id="UP000579153"/>
    </source>
</evidence>
<dbReference type="RefSeq" id="WP_185076550.1">
    <property type="nucleotide sequence ID" value="NZ_JACHMB010000001.1"/>
</dbReference>
<dbReference type="Gene3D" id="1.10.357.10">
    <property type="entry name" value="Tetracycline Repressor, domain 2"/>
    <property type="match status" value="1"/>
</dbReference>
<evidence type="ECO:0000256" key="1">
    <source>
        <dbReference type="ARBA" id="ARBA00023015"/>
    </source>
</evidence>
<dbReference type="InterPro" id="IPR001647">
    <property type="entry name" value="HTH_TetR"/>
</dbReference>